<sequence>MSLMTGILLGAMVLYLIGYPIIVDEGVDEIDYDGRLTTLEADKELRKEAIFSELNEVELDYHMDKLSENDYKKIKERLQKLALEVMGEEAS</sequence>
<reference evidence="2" key="1">
    <citation type="submission" date="2017-02" db="EMBL/GenBank/DDBJ databases">
        <authorList>
            <person name="Varghese N."/>
            <person name="Submissions S."/>
        </authorList>
    </citation>
    <scope>NUCLEOTIDE SEQUENCE [LARGE SCALE GENOMIC DNA]</scope>
    <source>
        <strain evidence="2">ATCC BAA-73</strain>
    </source>
</reference>
<dbReference type="AlphaFoldDB" id="A0A1T4PNW6"/>
<proteinExistence type="predicted"/>
<protein>
    <submittedName>
        <fullName evidence="1">Uncharacterized protein</fullName>
    </submittedName>
</protein>
<dbReference type="RefSeq" id="WP_078810691.1">
    <property type="nucleotide sequence ID" value="NZ_FUWM01000020.1"/>
</dbReference>
<keyword evidence="2" id="KW-1185">Reference proteome</keyword>
<organism evidence="1 2">
    <name type="scientific">Selenihalanaerobacter shriftii</name>
    <dbReference type="NCBI Taxonomy" id="142842"/>
    <lineage>
        <taxon>Bacteria</taxon>
        <taxon>Bacillati</taxon>
        <taxon>Bacillota</taxon>
        <taxon>Clostridia</taxon>
        <taxon>Halanaerobiales</taxon>
        <taxon>Halobacteroidaceae</taxon>
        <taxon>Selenihalanaerobacter</taxon>
    </lineage>
</organism>
<evidence type="ECO:0000313" key="1">
    <source>
        <dbReference type="EMBL" id="SJZ93129.1"/>
    </source>
</evidence>
<evidence type="ECO:0000313" key="2">
    <source>
        <dbReference type="Proteomes" id="UP000190625"/>
    </source>
</evidence>
<dbReference type="EMBL" id="FUWM01000020">
    <property type="protein sequence ID" value="SJZ93129.1"/>
    <property type="molecule type" value="Genomic_DNA"/>
</dbReference>
<dbReference type="Proteomes" id="UP000190625">
    <property type="component" value="Unassembled WGS sequence"/>
</dbReference>
<name>A0A1T4PNW6_9FIRM</name>
<dbReference type="STRING" id="142842.SAMN02745118_02249"/>
<accession>A0A1T4PNW6</accession>
<dbReference type="OrthoDB" id="1798050at2"/>
<gene>
    <name evidence="1" type="ORF">SAMN02745118_02249</name>
</gene>